<keyword evidence="3 6" id="KW-0378">Hydrolase</keyword>
<dbReference type="Pfam" id="PF00753">
    <property type="entry name" value="Lactamase_B"/>
    <property type="match status" value="1"/>
</dbReference>
<dbReference type="CDD" id="cd00093">
    <property type="entry name" value="HTH_XRE"/>
    <property type="match status" value="1"/>
</dbReference>
<dbReference type="EMBL" id="LN885086">
    <property type="protein sequence ID" value="CUQ66473.1"/>
    <property type="molecule type" value="Genomic_DNA"/>
</dbReference>
<dbReference type="SUPFAM" id="SSF56281">
    <property type="entry name" value="Metallo-hydrolase/oxidoreductase"/>
    <property type="match status" value="1"/>
</dbReference>
<gene>
    <name evidence="6" type="ORF">NITINOP_1498</name>
</gene>
<dbReference type="Gene3D" id="1.10.260.40">
    <property type="entry name" value="lambda repressor-like DNA-binding domains"/>
    <property type="match status" value="1"/>
</dbReference>
<evidence type="ECO:0000313" key="7">
    <source>
        <dbReference type="Proteomes" id="UP000066284"/>
    </source>
</evidence>
<dbReference type="SUPFAM" id="SSF47413">
    <property type="entry name" value="lambda repressor-like DNA-binding domains"/>
    <property type="match status" value="1"/>
</dbReference>
<organism evidence="6 7">
    <name type="scientific">Candidatus Nitrospira inopinata</name>
    <dbReference type="NCBI Taxonomy" id="1715989"/>
    <lineage>
        <taxon>Bacteria</taxon>
        <taxon>Pseudomonadati</taxon>
        <taxon>Nitrospirota</taxon>
        <taxon>Nitrospiria</taxon>
        <taxon>Nitrospirales</taxon>
        <taxon>Nitrospiraceae</taxon>
        <taxon>Nitrospira</taxon>
    </lineage>
</organism>
<dbReference type="PROSITE" id="PS50943">
    <property type="entry name" value="HTH_CROC1"/>
    <property type="match status" value="1"/>
</dbReference>
<protein>
    <submittedName>
        <fullName evidence="6">Putative Hydrolase with N-terminal DNA-binding domain</fullName>
    </submittedName>
</protein>
<evidence type="ECO:0000313" key="6">
    <source>
        <dbReference type="EMBL" id="CUQ66473.1"/>
    </source>
</evidence>
<dbReference type="Pfam" id="PF13560">
    <property type="entry name" value="HTH_31"/>
    <property type="match status" value="1"/>
</dbReference>
<dbReference type="Proteomes" id="UP000066284">
    <property type="component" value="Chromosome 1"/>
</dbReference>
<keyword evidence="7" id="KW-1185">Reference proteome</keyword>
<evidence type="ECO:0000256" key="2">
    <source>
        <dbReference type="ARBA" id="ARBA00022723"/>
    </source>
</evidence>
<dbReference type="GO" id="GO:0046872">
    <property type="term" value="F:metal ion binding"/>
    <property type="evidence" value="ECO:0007669"/>
    <property type="project" value="UniProtKB-KW"/>
</dbReference>
<evidence type="ECO:0000256" key="4">
    <source>
        <dbReference type="ARBA" id="ARBA00022833"/>
    </source>
</evidence>
<dbReference type="CDD" id="cd06262">
    <property type="entry name" value="metallo-hydrolase-like_MBL-fold"/>
    <property type="match status" value="1"/>
</dbReference>
<dbReference type="InterPro" id="IPR051453">
    <property type="entry name" value="MBL_Glyoxalase_II"/>
</dbReference>
<reference evidence="7" key="1">
    <citation type="submission" date="2015-09" db="EMBL/GenBank/DDBJ databases">
        <authorList>
            <person name="Daims H."/>
        </authorList>
    </citation>
    <scope>NUCLEOTIDE SEQUENCE [LARGE SCALE GENOMIC DNA]</scope>
</reference>
<dbReference type="PANTHER" id="PTHR46233">
    <property type="entry name" value="HYDROXYACYLGLUTATHIONE HYDROLASE GLOC"/>
    <property type="match status" value="1"/>
</dbReference>
<dbReference type="GO" id="GO:0003677">
    <property type="term" value="F:DNA binding"/>
    <property type="evidence" value="ECO:0007669"/>
    <property type="project" value="UniProtKB-KW"/>
</dbReference>
<comment type="cofactor">
    <cofactor evidence="1">
        <name>Zn(2+)</name>
        <dbReference type="ChEBI" id="CHEBI:29105"/>
    </cofactor>
</comment>
<dbReference type="AlphaFoldDB" id="A0A0S4KT31"/>
<dbReference type="SMART" id="SM00530">
    <property type="entry name" value="HTH_XRE"/>
    <property type="match status" value="1"/>
</dbReference>
<name>A0A0S4KT31_9BACT</name>
<dbReference type="OrthoDB" id="9802248at2"/>
<keyword evidence="6" id="KW-0238">DNA-binding</keyword>
<dbReference type="InterPro" id="IPR001279">
    <property type="entry name" value="Metallo-B-lactamas"/>
</dbReference>
<keyword evidence="4" id="KW-0862">Zinc</keyword>
<accession>A0A0S4KT31</accession>
<dbReference type="GO" id="GO:0016787">
    <property type="term" value="F:hydrolase activity"/>
    <property type="evidence" value="ECO:0007669"/>
    <property type="project" value="UniProtKB-KW"/>
</dbReference>
<dbReference type="InterPro" id="IPR010982">
    <property type="entry name" value="Lambda_DNA-bd_dom_sf"/>
</dbReference>
<evidence type="ECO:0000259" key="5">
    <source>
        <dbReference type="PROSITE" id="PS50943"/>
    </source>
</evidence>
<proteinExistence type="predicted"/>
<evidence type="ECO:0000256" key="3">
    <source>
        <dbReference type="ARBA" id="ARBA00022801"/>
    </source>
</evidence>
<feature type="domain" description="HTH cro/C1-type" evidence="5">
    <location>
        <begin position="11"/>
        <end position="65"/>
    </location>
</feature>
<dbReference type="Gene3D" id="3.60.15.10">
    <property type="entry name" value="Ribonuclease Z/Hydroxyacylglutathione hydrolase-like"/>
    <property type="match status" value="1"/>
</dbReference>
<dbReference type="RefSeq" id="WP_062484490.1">
    <property type="nucleotide sequence ID" value="NZ_LN885086.1"/>
</dbReference>
<dbReference type="InterPro" id="IPR001387">
    <property type="entry name" value="Cro/C1-type_HTH"/>
</dbReference>
<dbReference type="PANTHER" id="PTHR46233:SF3">
    <property type="entry name" value="HYDROXYACYLGLUTATHIONE HYDROLASE GLOC"/>
    <property type="match status" value="1"/>
</dbReference>
<evidence type="ECO:0000256" key="1">
    <source>
        <dbReference type="ARBA" id="ARBA00001947"/>
    </source>
</evidence>
<sequence>MPLEDDFCDILKKSRMGQGLSLDEVARATGLSKADLAAWERGDPVRKRSDVHVLADALGLRAEPLARIAIDHWEPLPRRWPAGVEAVRGSVGGYGVWGYVVFDEGEAVVIDTAYHAPAMVDLLGLRGLRLVGICLTHGHADHAEGIDQLLNHREVPVYLGREDRDLLGWRPRSDLLVAPADGQVIRVGRLTIACLVTPGHTLGGICYRLDDRDDPVCFVGDTLFAGSIGRSNPLTLYTTHLKSVRERVLTLAPNCRLLPGHGPATTVAEERAHNPFATVE</sequence>
<dbReference type="KEGG" id="nio:NITINOP_1498"/>
<keyword evidence="2" id="KW-0479">Metal-binding</keyword>
<dbReference type="InterPro" id="IPR036866">
    <property type="entry name" value="RibonucZ/Hydroxyglut_hydro"/>
</dbReference>
<dbReference type="STRING" id="1715989.NITINOP_1498"/>
<dbReference type="SMART" id="SM00849">
    <property type="entry name" value="Lactamase_B"/>
    <property type="match status" value="1"/>
</dbReference>